<name>A0A124SDK8_CYNCS</name>
<feature type="region of interest" description="Disordered" evidence="1">
    <location>
        <begin position="154"/>
        <end position="278"/>
    </location>
</feature>
<feature type="compositionally biased region" description="Polar residues" evidence="1">
    <location>
        <begin position="751"/>
        <end position="769"/>
    </location>
</feature>
<reference evidence="2 3" key="1">
    <citation type="journal article" date="2016" name="Sci. Rep.">
        <title>The genome sequence of the outbreeding globe artichoke constructed de novo incorporating a phase-aware low-pass sequencing strategy of F1 progeny.</title>
        <authorList>
            <person name="Scaglione D."/>
            <person name="Reyes-Chin-Wo S."/>
            <person name="Acquadro A."/>
            <person name="Froenicke L."/>
            <person name="Portis E."/>
            <person name="Beitel C."/>
            <person name="Tirone M."/>
            <person name="Mauro R."/>
            <person name="Lo Monaco A."/>
            <person name="Mauromicale G."/>
            <person name="Faccioli P."/>
            <person name="Cattivelli L."/>
            <person name="Rieseberg L."/>
            <person name="Michelmore R."/>
            <person name="Lanteri S."/>
        </authorList>
    </citation>
    <scope>NUCLEOTIDE SEQUENCE [LARGE SCALE GENOMIC DNA]</scope>
    <source>
        <strain evidence="2">2C</strain>
    </source>
</reference>
<feature type="compositionally biased region" description="Polar residues" evidence="1">
    <location>
        <begin position="185"/>
        <end position="207"/>
    </location>
</feature>
<feature type="region of interest" description="Disordered" evidence="1">
    <location>
        <begin position="324"/>
        <end position="356"/>
    </location>
</feature>
<sequence length="1081" mass="118840">MSLENEDGSSAVAASESVDEPQKKPRISYTRDFLLSLSELEICKTLPSGFDRSLLSEFEDNSNQERQRSHGSLPLQSFRRNDYSSSPPTRGDSSNFSRGVYGRWDNRSSGWSDKDGDSQSDLDPVGELANTWFIGVVSCGTLFAYMFSSDNGRRSYGNQSRRPWQNSEHDGLLGSGSFPRPSGIASGTSAPKGQTNEPFHLNRSNEAYQPPRPFKAVPHTRTNTQDSFNDETFGSSEFTSQDRAEEERKRRASFELMRKEQQKVLQEKQKSNANKHKSDGFTDLILEETKEEGVLEASGELNSAVQSVPNDDSLKSSILLQSSKSRPLVPPGFRSTILEKGSTTKPISSTNKENPKPGIEEIHLLAKGNHTQNGTQDNQGNIQPIHKLDMTDQYLEDKNICGIKQGEAIMTSLSGSAVETEKRGIGDHNLHGISGFPEVHEAVDGEVFELMTNNVMGNKILSNSSQESTTSILGKFFGSGPTVKDGGSTGFLEQQQKSEADDHPSPHNVQSSRFAQWFNEDEKKPVDDVSSNRPNDLLSLIVGSDKTGSQVPNVISSEPSAPDLSYKGFGVTKTPSDSKHLYNDYRQDSAPPVAAVLTCEDLEQTIMSEYSEKSTTLQPPIPDWSVSGQENMDAIPVDNRATHHLLSLLQKGTTIDDMKSSNTDSGSLENRPTSEVGGIKMFEKPKDANQEAGHTSAQNLSLEALFGTAFMKELQSAQAPVSVQRGSAGSARINIAPRELSAPVMNGPLSSSVDGIGSNMTSYESNTLSSKEKQPVKSDDAESWLNFNGPQVDVDPLEFHRGVPKLAKQASGAVEIQLPEEESLITVGDPANTHNPMSKSTTIGKLLPSDAAFDISEKLAALNSGFRGERSIAAQEANRFVRGPYDMLEPERQFNNLHAQASSPQMHAGQMNHNRLPMFHPLDPNLPHMNSHMRFPEHLMQRDSPLNHQFPANMARPFHHPDARVTGFDVPAHPQMMPQMRMQGNFPPHLLRDLPRPSMVHPHPGNQASNFMPDREALHGFPFAHQQANIGGLGMPLPVGDGGPEALQRMMEMEVRAQSKQVRPVNSQGGMYELDMGFRYR</sequence>
<feature type="region of interest" description="Disordered" evidence="1">
    <location>
        <begin position="60"/>
        <end position="101"/>
    </location>
</feature>
<evidence type="ECO:0000256" key="1">
    <source>
        <dbReference type="SAM" id="MobiDB-lite"/>
    </source>
</evidence>
<dbReference type="PANTHER" id="PTHR34802">
    <property type="entry name" value="CHORISMATE SYNTHASE"/>
    <property type="match status" value="1"/>
</dbReference>
<organism evidence="2 3">
    <name type="scientific">Cynara cardunculus var. scolymus</name>
    <name type="common">Globe artichoke</name>
    <name type="synonym">Cynara scolymus</name>
    <dbReference type="NCBI Taxonomy" id="59895"/>
    <lineage>
        <taxon>Eukaryota</taxon>
        <taxon>Viridiplantae</taxon>
        <taxon>Streptophyta</taxon>
        <taxon>Embryophyta</taxon>
        <taxon>Tracheophyta</taxon>
        <taxon>Spermatophyta</taxon>
        <taxon>Magnoliopsida</taxon>
        <taxon>eudicotyledons</taxon>
        <taxon>Gunneridae</taxon>
        <taxon>Pentapetalae</taxon>
        <taxon>asterids</taxon>
        <taxon>campanulids</taxon>
        <taxon>Asterales</taxon>
        <taxon>Asteraceae</taxon>
        <taxon>Carduoideae</taxon>
        <taxon>Cardueae</taxon>
        <taxon>Carduinae</taxon>
        <taxon>Cynara</taxon>
    </lineage>
</organism>
<protein>
    <submittedName>
        <fullName evidence="2">Uncharacterized protein</fullName>
    </submittedName>
</protein>
<feature type="compositionally biased region" description="Polar residues" evidence="1">
    <location>
        <begin position="546"/>
        <end position="559"/>
    </location>
</feature>
<feature type="region of interest" description="Disordered" evidence="1">
    <location>
        <begin position="751"/>
        <end position="773"/>
    </location>
</feature>
<feature type="compositionally biased region" description="Polar residues" evidence="1">
    <location>
        <begin position="156"/>
        <end position="166"/>
    </location>
</feature>
<comment type="caution">
    <text evidence="2">The sequence shown here is derived from an EMBL/GenBank/DDBJ whole genome shotgun (WGS) entry which is preliminary data.</text>
</comment>
<dbReference type="EMBL" id="LEKV01003846">
    <property type="protein sequence ID" value="KVH97270.1"/>
    <property type="molecule type" value="Genomic_DNA"/>
</dbReference>
<proteinExistence type="predicted"/>
<dbReference type="AlphaFoldDB" id="A0A124SDK8"/>
<dbReference type="PANTHER" id="PTHR34802:SF1">
    <property type="entry name" value="CHORISMATE SYNTHASE"/>
    <property type="match status" value="1"/>
</dbReference>
<feature type="compositionally biased region" description="Basic and acidic residues" evidence="1">
    <location>
        <begin position="240"/>
        <end position="278"/>
    </location>
</feature>
<gene>
    <name evidence="2" type="ORF">Ccrd_000643</name>
</gene>
<feature type="region of interest" description="Disordered" evidence="1">
    <location>
        <begin position="656"/>
        <end position="675"/>
    </location>
</feature>
<dbReference type="Proteomes" id="UP000243975">
    <property type="component" value="Unassembled WGS sequence"/>
</dbReference>
<evidence type="ECO:0000313" key="2">
    <source>
        <dbReference type="EMBL" id="KVH97270.1"/>
    </source>
</evidence>
<dbReference type="STRING" id="59895.A0A124SDK8"/>
<feature type="compositionally biased region" description="Polar residues" evidence="1">
    <location>
        <begin position="83"/>
        <end position="97"/>
    </location>
</feature>
<accession>A0A124SDK8</accession>
<evidence type="ECO:0000313" key="3">
    <source>
        <dbReference type="Proteomes" id="UP000243975"/>
    </source>
</evidence>
<feature type="compositionally biased region" description="Polar residues" evidence="1">
    <location>
        <begin position="341"/>
        <end position="352"/>
    </location>
</feature>
<feature type="compositionally biased region" description="Polar residues" evidence="1">
    <location>
        <begin position="660"/>
        <end position="673"/>
    </location>
</feature>
<dbReference type="OMA" id="HADIEPA"/>
<dbReference type="GO" id="GO:0034518">
    <property type="term" value="C:RNA cap binding complex"/>
    <property type="evidence" value="ECO:0007669"/>
    <property type="project" value="EnsemblPlants"/>
</dbReference>
<feature type="region of interest" description="Disordered" evidence="1">
    <location>
        <begin position="543"/>
        <end position="568"/>
    </location>
</feature>
<dbReference type="Gramene" id="KVH97270">
    <property type="protein sequence ID" value="KVH97270"/>
    <property type="gene ID" value="Ccrd_000643"/>
</dbReference>
<keyword evidence="3" id="KW-1185">Reference proteome</keyword>
<dbReference type="GO" id="GO:0003729">
    <property type="term" value="F:mRNA binding"/>
    <property type="evidence" value="ECO:0007669"/>
    <property type="project" value="EnsemblPlants"/>
</dbReference>
<feature type="compositionally biased region" description="Polar residues" evidence="1">
    <location>
        <begin position="220"/>
        <end position="239"/>
    </location>
</feature>
<feature type="region of interest" description="Disordered" evidence="1">
    <location>
        <begin position="1"/>
        <end position="25"/>
    </location>
</feature>